<accession>A0A090MKV0</accession>
<evidence type="ECO:0000313" key="1">
    <source>
        <dbReference type="EMBL" id="CEG05667.1"/>
    </source>
</evidence>
<organism evidence="1">
    <name type="scientific">Fusarium clavum</name>
    <dbReference type="NCBI Taxonomy" id="2594811"/>
    <lineage>
        <taxon>Eukaryota</taxon>
        <taxon>Fungi</taxon>
        <taxon>Dikarya</taxon>
        <taxon>Ascomycota</taxon>
        <taxon>Pezizomycotina</taxon>
        <taxon>Sordariomycetes</taxon>
        <taxon>Hypocreomycetidae</taxon>
        <taxon>Hypocreales</taxon>
        <taxon>Nectriaceae</taxon>
        <taxon>Fusarium</taxon>
        <taxon>Fusarium incarnatum-equiseti species complex</taxon>
    </lineage>
</organism>
<dbReference type="EMBL" id="CBMI010004844">
    <property type="protein sequence ID" value="CEG05667.1"/>
    <property type="molecule type" value="Genomic_DNA"/>
</dbReference>
<comment type="caution">
    <text evidence="1">The sequence shown here is derived from an EMBL/GenBank/DDBJ whole genome shotgun (WGS) entry which is preliminary data.</text>
</comment>
<dbReference type="AlphaFoldDB" id="A0A090MKV0"/>
<proteinExistence type="predicted"/>
<protein>
    <submittedName>
        <fullName evidence="1">WGS project CBMI000000000 data, contig CS3069_c004848</fullName>
    </submittedName>
</protein>
<gene>
    <name evidence="1" type="ORF">BN850_0132610</name>
</gene>
<sequence>MRPLFNNVANQSRLWLFTIDLNGRYLDGVDETIHMFVLIFIRFIQDIEPKFHCGPVSEVKQ</sequence>
<name>A0A090MKV0_9HYPO</name>
<reference evidence="1" key="1">
    <citation type="submission" date="2013-05" db="EMBL/GenBank/DDBJ databases">
        <title>Draft genome sequences of six wheat associated Fusarium spp. isolates.</title>
        <authorList>
            <person name="Moolhuijzen P.M."/>
            <person name="Manners J.M."/>
            <person name="Wilcox S."/>
            <person name="Bellgard M.I."/>
            <person name="Gardiner D.M."/>
        </authorList>
    </citation>
    <scope>NUCLEOTIDE SEQUENCE</scope>
    <source>
        <strain evidence="1">CS3069</strain>
    </source>
</reference>